<keyword evidence="2" id="KW-0677">Repeat</keyword>
<evidence type="ECO:0000256" key="1">
    <source>
        <dbReference type="ARBA" id="ARBA00022614"/>
    </source>
</evidence>
<dbReference type="InterPro" id="IPR001611">
    <property type="entry name" value="Leu-rich_rpt"/>
</dbReference>
<proteinExistence type="predicted"/>
<dbReference type="Pfam" id="PF23598">
    <property type="entry name" value="LRR_14"/>
    <property type="match status" value="1"/>
</dbReference>
<feature type="region of interest" description="Disordered" evidence="3">
    <location>
        <begin position="504"/>
        <end position="526"/>
    </location>
</feature>
<keyword evidence="6" id="KW-1185">Reference proteome</keyword>
<dbReference type="PANTHER" id="PTHR47186:SF18">
    <property type="entry name" value="RX N-TERMINAL DOMAIN-CONTAINING PROTEIN"/>
    <property type="match status" value="1"/>
</dbReference>
<dbReference type="EMBL" id="JBJKBG010000003">
    <property type="protein sequence ID" value="KAL3747536.1"/>
    <property type="molecule type" value="Genomic_DNA"/>
</dbReference>
<keyword evidence="1" id="KW-0433">Leucine-rich repeat</keyword>
<evidence type="ECO:0000313" key="6">
    <source>
        <dbReference type="Proteomes" id="UP001634007"/>
    </source>
</evidence>
<evidence type="ECO:0000256" key="3">
    <source>
        <dbReference type="SAM" id="MobiDB-lite"/>
    </source>
</evidence>
<dbReference type="SUPFAM" id="SSF52058">
    <property type="entry name" value="L domain-like"/>
    <property type="match status" value="1"/>
</dbReference>
<gene>
    <name evidence="5" type="ORF">ACJRO7_016344</name>
</gene>
<feature type="domain" description="Disease resistance R13L4/SHOC-2-like LRR" evidence="4">
    <location>
        <begin position="167"/>
        <end position="311"/>
    </location>
</feature>
<protein>
    <recommendedName>
        <fullName evidence="4">Disease resistance R13L4/SHOC-2-like LRR domain-containing protein</fullName>
    </recommendedName>
</protein>
<dbReference type="Proteomes" id="UP001634007">
    <property type="component" value="Unassembled WGS sequence"/>
</dbReference>
<dbReference type="PANTHER" id="PTHR47186">
    <property type="entry name" value="LEUCINE-RICH REPEAT-CONTAINING PROTEIN 57"/>
    <property type="match status" value="1"/>
</dbReference>
<dbReference type="InterPro" id="IPR003591">
    <property type="entry name" value="Leu-rich_rpt_typical-subtyp"/>
</dbReference>
<dbReference type="SMART" id="SM00369">
    <property type="entry name" value="LRR_TYP"/>
    <property type="match status" value="4"/>
</dbReference>
<dbReference type="InterPro" id="IPR032675">
    <property type="entry name" value="LRR_dom_sf"/>
</dbReference>
<name>A0ABD3LBX8_EUCGL</name>
<evidence type="ECO:0000313" key="5">
    <source>
        <dbReference type="EMBL" id="KAL3747536.1"/>
    </source>
</evidence>
<evidence type="ECO:0000259" key="4">
    <source>
        <dbReference type="Pfam" id="PF23598"/>
    </source>
</evidence>
<dbReference type="PROSITE" id="PS51450">
    <property type="entry name" value="LRR"/>
    <property type="match status" value="1"/>
</dbReference>
<accession>A0ABD3LBX8</accession>
<dbReference type="Gene3D" id="3.80.10.10">
    <property type="entry name" value="Ribonuclease Inhibitor"/>
    <property type="match status" value="2"/>
</dbReference>
<evidence type="ECO:0000256" key="2">
    <source>
        <dbReference type="ARBA" id="ARBA00022737"/>
    </source>
</evidence>
<comment type="caution">
    <text evidence="5">The sequence shown here is derived from an EMBL/GenBank/DDBJ whole genome shotgun (WGS) entry which is preliminary data.</text>
</comment>
<sequence length="557" mass="62513">MEINKEGRISIIYHSGNVSNFVAPLLPDSIGGLKSLSMLKVENNNDVGELPHSIGELLDLKHLSLHCCTVLSKLPNSIGELRSLLCLDLSCTRISIVPDSIGRLEQLLKMDLSHTNIAELPNSIGNLRRLKFMCLDGTKIRELPKSIWTLENLEELIAKGCQNLKGKIPSEITGLSKLTILNLSKSMISRLPTTINRLSNLQELVLSCCVKLQSLPNLPTSLRKLELSSSSLQEIPDLSNLTNLLHLDVSDRAFDFKLFKTTQGRVPIPNLECLGRLHELQMLRLVLSNSNLPPTDLSSLSQLRSLEITCPDPRSLIGLPSNLEDLSLEDVETPTKWPWSSNLGNLSQLKLFGCRLRKIEFDSELGQLKSVQHLQVRECIWLVTLSNLSSLKELRVLSVEYCPHLTEIESQPSSTGDCSSTERPIPDAPKLEKLQSLRVYYCESVQKLPTIPNACDVEVSPPKYVRRSESGPVFIEDLADSREAMNMETWARFSESEIFQEEFTEEDLGPRDLSPLRTSPEKENLGPRGLSPLSLAHLLVSFWRWFIGKIKSMKRQE</sequence>
<dbReference type="AlphaFoldDB" id="A0ABD3LBX8"/>
<organism evidence="5 6">
    <name type="scientific">Eucalyptus globulus</name>
    <name type="common">Tasmanian blue gum</name>
    <dbReference type="NCBI Taxonomy" id="34317"/>
    <lineage>
        <taxon>Eukaryota</taxon>
        <taxon>Viridiplantae</taxon>
        <taxon>Streptophyta</taxon>
        <taxon>Embryophyta</taxon>
        <taxon>Tracheophyta</taxon>
        <taxon>Spermatophyta</taxon>
        <taxon>Magnoliopsida</taxon>
        <taxon>eudicotyledons</taxon>
        <taxon>Gunneridae</taxon>
        <taxon>Pentapetalae</taxon>
        <taxon>rosids</taxon>
        <taxon>malvids</taxon>
        <taxon>Myrtales</taxon>
        <taxon>Myrtaceae</taxon>
        <taxon>Myrtoideae</taxon>
        <taxon>Eucalypteae</taxon>
        <taxon>Eucalyptus</taxon>
    </lineage>
</organism>
<dbReference type="SUPFAM" id="SSF52047">
    <property type="entry name" value="RNI-like"/>
    <property type="match status" value="1"/>
</dbReference>
<reference evidence="5 6" key="1">
    <citation type="submission" date="2024-11" db="EMBL/GenBank/DDBJ databases">
        <title>Chromosome-level genome assembly of Eucalyptus globulus Labill. provides insights into its genome evolution.</title>
        <authorList>
            <person name="Li X."/>
        </authorList>
    </citation>
    <scope>NUCLEOTIDE SEQUENCE [LARGE SCALE GENOMIC DNA]</scope>
    <source>
        <strain evidence="5">CL2024</strain>
        <tissue evidence="5">Fresh tender leaves</tissue>
    </source>
</reference>
<dbReference type="InterPro" id="IPR055414">
    <property type="entry name" value="LRR_R13L4/SHOC2-like"/>
</dbReference>